<gene>
    <name evidence="1" type="ORF">NCTC1542_04440</name>
</gene>
<protein>
    <submittedName>
        <fullName evidence="1">Uncharacterized protein</fullName>
    </submittedName>
</protein>
<reference evidence="1 2" key="1">
    <citation type="submission" date="2018-06" db="EMBL/GenBank/DDBJ databases">
        <authorList>
            <consortium name="Pathogen Informatics"/>
            <person name="Doyle S."/>
        </authorList>
    </citation>
    <scope>NUCLEOTIDE SEQUENCE [LARGE SCALE GENOMIC DNA]</scope>
    <source>
        <strain evidence="1 2">NCTC1542</strain>
    </source>
</reference>
<dbReference type="EMBL" id="UGQY01000004">
    <property type="protein sequence ID" value="SUA02964.1"/>
    <property type="molecule type" value="Genomic_DNA"/>
</dbReference>
<dbReference type="Proteomes" id="UP000255389">
    <property type="component" value="Unassembled WGS sequence"/>
</dbReference>
<name>A0A378UXQ8_MYCFO</name>
<sequence length="65" mass="7035">MGDELYELRTQLADLLDAHPMSEWQPDLLRAAIALLAVAGVNPSPQRAALQIIRGDASSSEHITP</sequence>
<evidence type="ECO:0000313" key="1">
    <source>
        <dbReference type="EMBL" id="SUA02964.1"/>
    </source>
</evidence>
<proteinExistence type="predicted"/>
<accession>A0A378UXQ8</accession>
<dbReference type="AlphaFoldDB" id="A0A378UXQ8"/>
<organism evidence="1 2">
    <name type="scientific">Mycolicibacterium fortuitum</name>
    <name type="common">Mycobacterium fortuitum</name>
    <dbReference type="NCBI Taxonomy" id="1766"/>
    <lineage>
        <taxon>Bacteria</taxon>
        <taxon>Bacillati</taxon>
        <taxon>Actinomycetota</taxon>
        <taxon>Actinomycetes</taxon>
        <taxon>Mycobacteriales</taxon>
        <taxon>Mycobacteriaceae</taxon>
        <taxon>Mycolicibacterium</taxon>
    </lineage>
</organism>
<evidence type="ECO:0000313" key="2">
    <source>
        <dbReference type="Proteomes" id="UP000255389"/>
    </source>
</evidence>